<evidence type="ECO:0000313" key="3">
    <source>
        <dbReference type="Proteomes" id="UP000441717"/>
    </source>
</evidence>
<dbReference type="AlphaFoldDB" id="A0A6N7IRA9"/>
<dbReference type="RefSeq" id="WP_152945608.1">
    <property type="nucleotide sequence ID" value="NZ_WHYR01000010.1"/>
</dbReference>
<reference evidence="2 3" key="1">
    <citation type="submission" date="2019-10" db="EMBL/GenBank/DDBJ databases">
        <title>Comparative genomics of sulfur disproportionating microorganisms.</title>
        <authorList>
            <person name="Ward L.M."/>
            <person name="Bertran E."/>
            <person name="Johnston D."/>
        </authorList>
    </citation>
    <scope>NUCLEOTIDE SEQUENCE [LARGE SCALE GENOMIC DNA]</scope>
    <source>
        <strain evidence="2 3">DSM 14055</strain>
    </source>
</reference>
<accession>A0A6N7IRA9</accession>
<organism evidence="2 3">
    <name type="scientific">Desulfofundulus thermobenzoicus</name>
    <dbReference type="NCBI Taxonomy" id="29376"/>
    <lineage>
        <taxon>Bacteria</taxon>
        <taxon>Bacillati</taxon>
        <taxon>Bacillota</taxon>
        <taxon>Clostridia</taxon>
        <taxon>Eubacteriales</taxon>
        <taxon>Peptococcaceae</taxon>
        <taxon>Desulfofundulus</taxon>
    </lineage>
</organism>
<keyword evidence="1" id="KW-0812">Transmembrane</keyword>
<keyword evidence="1" id="KW-1133">Transmembrane helix</keyword>
<dbReference type="Pfam" id="PF07454">
    <property type="entry name" value="SpoIIP"/>
    <property type="match status" value="1"/>
</dbReference>
<dbReference type="Proteomes" id="UP000441717">
    <property type="component" value="Unassembled WGS sequence"/>
</dbReference>
<comment type="caution">
    <text evidence="2">The sequence shown here is derived from an EMBL/GenBank/DDBJ whole genome shotgun (WGS) entry which is preliminary data.</text>
</comment>
<protein>
    <submittedName>
        <fullName evidence="2">Stage II sporulation protein P</fullName>
    </submittedName>
</protein>
<keyword evidence="1" id="KW-0472">Membrane</keyword>
<keyword evidence="3" id="KW-1185">Reference proteome</keyword>
<dbReference type="OrthoDB" id="1633470at2"/>
<dbReference type="EMBL" id="WHYR01000010">
    <property type="protein sequence ID" value="MQL51678.1"/>
    <property type="molecule type" value="Genomic_DNA"/>
</dbReference>
<evidence type="ECO:0000256" key="1">
    <source>
        <dbReference type="SAM" id="Phobius"/>
    </source>
</evidence>
<gene>
    <name evidence="2" type="ORF">GFC01_05260</name>
</gene>
<proteinExistence type="predicted"/>
<sequence>MYRSLYRSNPWMVRQKIYHIIFIGAALFGIVSVVSGMAFFVFRPGGNVFLLRDPRVWLRMAMPAVAPDGGDENEIPGLSSAVWRNVTALFPLPLGDPRAILRSQLSLLTLAENATMPEAPEERYAGNNNSPPPAGASGDYLVAIYHTHTGETYALTDGTDRLEGKEGGVVQVGEAVARVLESKYGLPTLHITKVHDASYNLAYMESEKTVREILQQNSRIKVLLDIHRDAGKPRRDCLVKVNGQEMAPILFVVGSDARAPFTSWRENEQFARQLAAALDKKYPGLCQGVRVKEGRYNQFLHPRALLVEVGSANNSTAEALGSARLFADVLGEEIRRLVAEEKNPITHPGNQL</sequence>
<feature type="transmembrane region" description="Helical" evidence="1">
    <location>
        <begin position="20"/>
        <end position="42"/>
    </location>
</feature>
<name>A0A6N7IRA9_9FIRM</name>
<dbReference type="NCBIfam" id="TIGR02867">
    <property type="entry name" value="spore_II_P"/>
    <property type="match status" value="1"/>
</dbReference>
<dbReference type="InterPro" id="IPR010897">
    <property type="entry name" value="Spore_II_P"/>
</dbReference>
<evidence type="ECO:0000313" key="2">
    <source>
        <dbReference type="EMBL" id="MQL51678.1"/>
    </source>
</evidence>